<dbReference type="OrthoDB" id="6359935at2759"/>
<accession>A0A0C2NA33</accession>
<organism evidence="1 2">
    <name type="scientific">Thelohanellus kitauei</name>
    <name type="common">Myxosporean</name>
    <dbReference type="NCBI Taxonomy" id="669202"/>
    <lineage>
        <taxon>Eukaryota</taxon>
        <taxon>Metazoa</taxon>
        <taxon>Cnidaria</taxon>
        <taxon>Myxozoa</taxon>
        <taxon>Myxosporea</taxon>
        <taxon>Bivalvulida</taxon>
        <taxon>Platysporina</taxon>
        <taxon>Myxobolidae</taxon>
        <taxon>Thelohanellus</taxon>
    </lineage>
</organism>
<dbReference type="EMBL" id="JWZT01000923">
    <property type="protein sequence ID" value="KII73220.1"/>
    <property type="molecule type" value="Genomic_DNA"/>
</dbReference>
<keyword evidence="2" id="KW-1185">Reference proteome</keyword>
<proteinExistence type="predicted"/>
<dbReference type="PANTHER" id="PTHR45913">
    <property type="entry name" value="EPM2A-INTERACTING PROTEIN 1"/>
    <property type="match status" value="1"/>
</dbReference>
<gene>
    <name evidence="1" type="ORF">RF11_09808</name>
</gene>
<dbReference type="AlphaFoldDB" id="A0A0C2NA33"/>
<evidence type="ECO:0000313" key="2">
    <source>
        <dbReference type="Proteomes" id="UP000031668"/>
    </source>
</evidence>
<reference evidence="1 2" key="1">
    <citation type="journal article" date="2014" name="Genome Biol. Evol.">
        <title>The genome of the myxosporean Thelohanellus kitauei shows adaptations to nutrient acquisition within its fish host.</title>
        <authorList>
            <person name="Yang Y."/>
            <person name="Xiong J."/>
            <person name="Zhou Z."/>
            <person name="Huo F."/>
            <person name="Miao W."/>
            <person name="Ran C."/>
            <person name="Liu Y."/>
            <person name="Zhang J."/>
            <person name="Feng J."/>
            <person name="Wang M."/>
            <person name="Wang M."/>
            <person name="Wang L."/>
            <person name="Yao B."/>
        </authorList>
    </citation>
    <scope>NUCLEOTIDE SEQUENCE [LARGE SCALE GENOMIC DNA]</scope>
    <source>
        <strain evidence="1">Wuqing</strain>
    </source>
</reference>
<name>A0A0C2NA33_THEKT</name>
<sequence length="291" mass="33407">MPKIAKAMKPHTIAKELALSATIDIVRVMIGEEFVNKLNGVCISNDRYSRSDYPGNEIFFSSILCIQLDESTEFILCKPLETTTTSCGIFEKVDAFQKYLKSSVKIVVVWPQMVFQKLNDNYCEKHFNLLAEEISYSPNLPDSPFALARSRFTVKVEYVIETSREEFIDLINSDVSKTDFSSKSISQLWIKCLQSYSVMSETYLRHLFPFPKTYLCPTRSSRLLFIMSKFRSRLNAEVELRCVLSKTILRIPDLVKQKQAQACTDVYLVAHIVKNIFINAVYIIVDSLQII</sequence>
<dbReference type="Proteomes" id="UP000031668">
    <property type="component" value="Unassembled WGS sequence"/>
</dbReference>
<evidence type="ECO:0000313" key="1">
    <source>
        <dbReference type="EMBL" id="KII73220.1"/>
    </source>
</evidence>
<dbReference type="PANTHER" id="PTHR45913:SF22">
    <property type="entry name" value="SCAN BOX DOMAIN-CONTAINING PROTEIN"/>
    <property type="match status" value="1"/>
</dbReference>
<comment type="caution">
    <text evidence="1">The sequence shown here is derived from an EMBL/GenBank/DDBJ whole genome shotgun (WGS) entry which is preliminary data.</text>
</comment>
<protein>
    <submittedName>
        <fullName evidence="1">Uncharacterized protein</fullName>
    </submittedName>
</protein>